<comment type="caution">
    <text evidence="1">The sequence shown here is derived from an EMBL/GenBank/DDBJ whole genome shotgun (WGS) entry which is preliminary data.</text>
</comment>
<evidence type="ECO:0000313" key="2">
    <source>
        <dbReference type="Proteomes" id="UP000070256"/>
    </source>
</evidence>
<dbReference type="Proteomes" id="UP000070256">
    <property type="component" value="Unassembled WGS sequence"/>
</dbReference>
<proteinExistence type="predicted"/>
<organism evidence="1 2">
    <name type="scientific">candidate division MSBL1 archaeon SCGC-AAA385D11</name>
    <dbReference type="NCBI Taxonomy" id="1698286"/>
    <lineage>
        <taxon>Archaea</taxon>
        <taxon>Methanobacteriati</taxon>
        <taxon>Methanobacteriota</taxon>
        <taxon>candidate division MSBL1</taxon>
    </lineage>
</organism>
<evidence type="ECO:0000313" key="1">
    <source>
        <dbReference type="EMBL" id="KXB08353.1"/>
    </source>
</evidence>
<gene>
    <name evidence="1" type="ORF">AKJ58_00150</name>
</gene>
<dbReference type="EMBL" id="LHYK01000002">
    <property type="protein sequence ID" value="KXB08353.1"/>
    <property type="molecule type" value="Genomic_DNA"/>
</dbReference>
<accession>A0A133VPK9</accession>
<keyword evidence="2" id="KW-1185">Reference proteome</keyword>
<protein>
    <submittedName>
        <fullName evidence="1">Uncharacterized protein</fullName>
    </submittedName>
</protein>
<dbReference type="AlphaFoldDB" id="A0A133VPK9"/>
<reference evidence="1 2" key="1">
    <citation type="journal article" date="2016" name="Sci. Rep.">
        <title>Metabolic traits of an uncultured archaeal lineage -MSBL1- from brine pools of the Red Sea.</title>
        <authorList>
            <person name="Mwirichia R."/>
            <person name="Alam I."/>
            <person name="Rashid M."/>
            <person name="Vinu M."/>
            <person name="Ba-Alawi W."/>
            <person name="Anthony Kamau A."/>
            <person name="Kamanda Ngugi D."/>
            <person name="Goker M."/>
            <person name="Klenk H.P."/>
            <person name="Bajic V."/>
            <person name="Stingl U."/>
        </authorList>
    </citation>
    <scope>NUCLEOTIDE SEQUENCE [LARGE SCALE GENOMIC DNA]</scope>
    <source>
        <strain evidence="1">SCGC-AAA385D11</strain>
    </source>
</reference>
<sequence>MIKAKIKPFVAKSDTPDFFENLKGFLRNIVEGIPQNELQGKTKQLSLEDIEEFSERTVPETREEFGEWLVNQAESQLAERYPPGTLKGREKVIDELERDTAFKYARAVRQTEENIEGISEEYRDEALRGGEKRSDKMGELPENVENVSRDLQDWLDGLEGIERPEVVGISVPRTTMESHGLSDDQIREVKEAVGREVNTTEEADKIREIVERR</sequence>
<name>A0A133VPK9_9EURY</name>